<dbReference type="InterPro" id="IPR029058">
    <property type="entry name" value="AB_hydrolase_fold"/>
</dbReference>
<keyword evidence="4" id="KW-1185">Reference proteome</keyword>
<keyword evidence="1" id="KW-0732">Signal</keyword>
<evidence type="ECO:0000256" key="1">
    <source>
        <dbReference type="ARBA" id="ARBA00022729"/>
    </source>
</evidence>
<dbReference type="RefSeq" id="XP_037216616.1">
    <property type="nucleotide sequence ID" value="XM_037367222.1"/>
</dbReference>
<name>A0A8H6SAC8_9AGAR</name>
<dbReference type="PANTHER" id="PTHR43037">
    <property type="entry name" value="UNNAMED PRODUCT-RELATED"/>
    <property type="match status" value="1"/>
</dbReference>
<dbReference type="AlphaFoldDB" id="A0A8H6SAC8"/>
<dbReference type="Proteomes" id="UP000636479">
    <property type="component" value="Unassembled WGS sequence"/>
</dbReference>
<dbReference type="GO" id="GO:0008236">
    <property type="term" value="F:serine-type peptidase activity"/>
    <property type="evidence" value="ECO:0007669"/>
    <property type="project" value="InterPro"/>
</dbReference>
<reference evidence="3" key="1">
    <citation type="submission" date="2020-05" db="EMBL/GenBank/DDBJ databases">
        <title>Mycena genomes resolve the evolution of fungal bioluminescence.</title>
        <authorList>
            <person name="Tsai I.J."/>
        </authorList>
    </citation>
    <scope>NUCLEOTIDE SEQUENCE</scope>
    <source>
        <strain evidence="3">171206Taipei</strain>
    </source>
</reference>
<dbReference type="InterPro" id="IPR050955">
    <property type="entry name" value="Plant_Biomass_Hydrol_Est"/>
</dbReference>
<protein>
    <recommendedName>
        <fullName evidence="2">Peptidase S9 prolyl oligopeptidase catalytic domain-containing protein</fullName>
    </recommendedName>
</protein>
<feature type="domain" description="Peptidase S9 prolyl oligopeptidase catalytic" evidence="2">
    <location>
        <begin position="400"/>
        <end position="536"/>
    </location>
</feature>
<evidence type="ECO:0000313" key="3">
    <source>
        <dbReference type="EMBL" id="KAF7295253.1"/>
    </source>
</evidence>
<evidence type="ECO:0000313" key="4">
    <source>
        <dbReference type="Proteomes" id="UP000636479"/>
    </source>
</evidence>
<comment type="caution">
    <text evidence="3">The sequence shown here is derived from an EMBL/GenBank/DDBJ whole genome shotgun (WGS) entry which is preliminary data.</text>
</comment>
<dbReference type="SUPFAM" id="SSF53474">
    <property type="entry name" value="alpha/beta-Hydrolases"/>
    <property type="match status" value="1"/>
</dbReference>
<dbReference type="Gene3D" id="3.40.50.1820">
    <property type="entry name" value="alpha/beta hydrolase"/>
    <property type="match status" value="1"/>
</dbReference>
<dbReference type="PANTHER" id="PTHR43037:SF4">
    <property type="entry name" value="PEPTIDASE S9 PROLYL OLIGOPEPTIDASE CATALYTIC DOMAIN-CONTAINING PROTEIN"/>
    <property type="match status" value="1"/>
</dbReference>
<dbReference type="EMBL" id="JACAZF010000009">
    <property type="protein sequence ID" value="KAF7295253.1"/>
    <property type="molecule type" value="Genomic_DNA"/>
</dbReference>
<proteinExistence type="predicted"/>
<accession>A0A8H6SAC8</accession>
<evidence type="ECO:0000259" key="2">
    <source>
        <dbReference type="Pfam" id="PF00326"/>
    </source>
</evidence>
<dbReference type="InterPro" id="IPR001375">
    <property type="entry name" value="Peptidase_S9_cat"/>
</dbReference>
<sequence>MLTLVLLLSVVAAMNIDLDIQTTLTTEKASWTLELSRTWDVLGPFPIHAREQHFLSPSFPINISEPLDLEKTYPSAYADNGTVGWSTAEASAEGNLAISFPDIRWSELRATEGWSALQHHAVLHTTLTAYPPIGVTNTAPPRLILQLIQGAYVTILDSKFDSLEAPKTIPPTQDIKLTIDIEAVTPNVHLEPSQNVICDFIDGHAFGDALGVGLHSVGGWWTVLSAKAENFSLELTRKVVLAPSQSRIVPLRVLQTAEYPDSTLNITLVVASNEGREIEVAVTLAVNQLTSDAAFIFASHFAAGVPMIFTAISPISESSGPPILALHGAGVDIVSNSFWAEALPRQQDRWIVAPSGRTAWGLDWHGPSALEAWACVDSLVSILRSSKPSMALEYGTPVLLLGHSNGGQGSWYLASRFPDRVIGVIPQAAYIKSQAYVPLTMSRSAHFIDPAVRAILETSLTPDDNDLFLSNLVDTPILALHGGADDNVPVWHSRETLSVLKTWDSGVNATFREDPGMPHWYPDIMINDRVQSFIDQVFSSQSRAPPNTFTLTVAIPTESGSLHGFTIECLTTPGRLARLTVHVSANGQLQVSSTNVQRFSIASGKWNLSTIVIDNSPLLHIAPDLVTATFERLNRKSWKLADAIEGAGPQPSGRMQSFLTSKAPYHLLVLDGSNTQHLSLALRIAHDLNTYHRLDSEIHVGPTDIAQEGNILVIAHTSDPRLAELLRDQRTPFKIENKHLALREAVFDEPGLGILFLHPHPQDPKGQMLFLLCTDDAGLERAGKLFPIRTGVTVPDWLVISSRADQMGAGGIIGAGVYGNNWSYNDVASWLY</sequence>
<dbReference type="Pfam" id="PF00326">
    <property type="entry name" value="Peptidase_S9"/>
    <property type="match status" value="1"/>
</dbReference>
<dbReference type="OrthoDB" id="449091at2759"/>
<gene>
    <name evidence="3" type="ORF">MIND_01064200</name>
</gene>
<organism evidence="3 4">
    <name type="scientific">Mycena indigotica</name>
    <dbReference type="NCBI Taxonomy" id="2126181"/>
    <lineage>
        <taxon>Eukaryota</taxon>
        <taxon>Fungi</taxon>
        <taxon>Dikarya</taxon>
        <taxon>Basidiomycota</taxon>
        <taxon>Agaricomycotina</taxon>
        <taxon>Agaricomycetes</taxon>
        <taxon>Agaricomycetidae</taxon>
        <taxon>Agaricales</taxon>
        <taxon>Marasmiineae</taxon>
        <taxon>Mycenaceae</taxon>
        <taxon>Mycena</taxon>
    </lineage>
</organism>
<dbReference type="GO" id="GO:0006508">
    <property type="term" value="P:proteolysis"/>
    <property type="evidence" value="ECO:0007669"/>
    <property type="project" value="InterPro"/>
</dbReference>
<dbReference type="GeneID" id="59349738"/>